<dbReference type="InterPro" id="IPR001347">
    <property type="entry name" value="SIS_dom"/>
</dbReference>
<dbReference type="InterPro" id="IPR005488">
    <property type="entry name" value="Etherase_MurQ"/>
</dbReference>
<dbReference type="GO" id="GO:0046348">
    <property type="term" value="P:amino sugar catabolic process"/>
    <property type="evidence" value="ECO:0007669"/>
    <property type="project" value="InterPro"/>
</dbReference>
<name>A0A6P0GLB6_9ACTN</name>
<dbReference type="PANTHER" id="PTHR10088:SF4">
    <property type="entry name" value="GLUCOKINASE REGULATORY PROTEIN"/>
    <property type="match status" value="1"/>
</dbReference>
<evidence type="ECO:0000313" key="4">
    <source>
        <dbReference type="EMBL" id="NEM08173.1"/>
    </source>
</evidence>
<protein>
    <submittedName>
        <fullName evidence="4">N-acetylmuramic acid 6-phosphate etherase</fullName>
        <ecNumber evidence="4">4.2.1.126</ecNumber>
    </submittedName>
</protein>
<evidence type="ECO:0000256" key="2">
    <source>
        <dbReference type="ARBA" id="ARBA00023277"/>
    </source>
</evidence>
<dbReference type="SUPFAM" id="SSF53697">
    <property type="entry name" value="SIS domain"/>
    <property type="match status" value="1"/>
</dbReference>
<sequence length="260" mass="27204">MHLGEMSPEDVLALMASEDPRALHAVDRVQAELAEAARRVAETFLAGGRTVLLGAGTPGRLAIQEVTELPPTFGVPSERFLALVASRAPVGPAGIAVTEDDTDGVTAALRDFHIGSGDVVIGIASSGRTPFVLAGIRAAAEAGAWTSGIANNAGTPLLMAADLPILLDTGPELLTGSTRLKAGTAQKIALNRITTTAMVVAGRVRSNLMTELRGSNAKLRERAIDIVSTLTGIAHDRAEAILVSNDWHVGETLRRLERRD</sequence>
<keyword evidence="2" id="KW-0119">Carbohydrate metabolism</keyword>
<dbReference type="GO" id="GO:0009254">
    <property type="term" value="P:peptidoglycan turnover"/>
    <property type="evidence" value="ECO:0007669"/>
    <property type="project" value="TreeGrafter"/>
</dbReference>
<proteinExistence type="predicted"/>
<dbReference type="Proteomes" id="UP000471126">
    <property type="component" value="Unassembled WGS sequence"/>
</dbReference>
<organism evidence="4 5">
    <name type="scientific">Geodermatophilus normandii</name>
    <dbReference type="NCBI Taxonomy" id="1137989"/>
    <lineage>
        <taxon>Bacteria</taxon>
        <taxon>Bacillati</taxon>
        <taxon>Actinomycetota</taxon>
        <taxon>Actinomycetes</taxon>
        <taxon>Geodermatophilales</taxon>
        <taxon>Geodermatophilaceae</taxon>
        <taxon>Geodermatophilus</taxon>
    </lineage>
</organism>
<dbReference type="GO" id="GO:0016803">
    <property type="term" value="F:ether hydrolase activity"/>
    <property type="evidence" value="ECO:0007669"/>
    <property type="project" value="TreeGrafter"/>
</dbReference>
<dbReference type="NCBIfam" id="NF003915">
    <property type="entry name" value="PRK05441.1"/>
    <property type="match status" value="1"/>
</dbReference>
<dbReference type="Pfam" id="PF22645">
    <property type="entry name" value="GKRP_SIS_N"/>
    <property type="match status" value="1"/>
</dbReference>
<dbReference type="PANTHER" id="PTHR10088">
    <property type="entry name" value="GLUCOKINASE REGULATORY PROTEIN"/>
    <property type="match status" value="1"/>
</dbReference>
<comment type="caution">
    <text evidence="4">The sequence shown here is derived from an EMBL/GenBank/DDBJ whole genome shotgun (WGS) entry which is preliminary data.</text>
</comment>
<gene>
    <name evidence="4" type="ORF">GCU54_19570</name>
</gene>
<dbReference type="PROSITE" id="PS01272">
    <property type="entry name" value="GCKR"/>
    <property type="match status" value="1"/>
</dbReference>
<dbReference type="PROSITE" id="PS51464">
    <property type="entry name" value="SIS"/>
    <property type="match status" value="1"/>
</dbReference>
<feature type="domain" description="SIS" evidence="3">
    <location>
        <begin position="40"/>
        <end position="203"/>
    </location>
</feature>
<dbReference type="AlphaFoldDB" id="A0A6P0GLB6"/>
<dbReference type="GO" id="GO:0016835">
    <property type="term" value="F:carbon-oxygen lyase activity"/>
    <property type="evidence" value="ECO:0007669"/>
    <property type="project" value="InterPro"/>
</dbReference>
<accession>A0A6P0GLB6</accession>
<evidence type="ECO:0000313" key="5">
    <source>
        <dbReference type="Proteomes" id="UP000471126"/>
    </source>
</evidence>
<dbReference type="CDD" id="cd05007">
    <property type="entry name" value="SIS_Etherase"/>
    <property type="match status" value="1"/>
</dbReference>
<reference evidence="4 5" key="1">
    <citation type="submission" date="2019-12" db="EMBL/GenBank/DDBJ databases">
        <title>WGS of CPCC 203550 I12A-02606.</title>
        <authorList>
            <person name="Jiang Z."/>
        </authorList>
    </citation>
    <scope>NUCLEOTIDE SEQUENCE [LARGE SCALE GENOMIC DNA]</scope>
    <source>
        <strain evidence="4 5">I12A-02606</strain>
    </source>
</reference>
<dbReference type="EC" id="4.2.1.126" evidence="4"/>
<dbReference type="Gene3D" id="3.40.50.10490">
    <property type="entry name" value="Glucose-6-phosphate isomerase like protein, domain 1"/>
    <property type="match status" value="1"/>
</dbReference>
<dbReference type="InterPro" id="IPR040190">
    <property type="entry name" value="MURQ/GCKR"/>
</dbReference>
<keyword evidence="1 4" id="KW-0456">Lyase</keyword>
<evidence type="ECO:0000259" key="3">
    <source>
        <dbReference type="PROSITE" id="PS51464"/>
    </source>
</evidence>
<dbReference type="InterPro" id="IPR005486">
    <property type="entry name" value="Glucokinase_regulatory_CS"/>
</dbReference>
<dbReference type="GO" id="GO:0097367">
    <property type="term" value="F:carbohydrate derivative binding"/>
    <property type="evidence" value="ECO:0007669"/>
    <property type="project" value="InterPro"/>
</dbReference>
<dbReference type="EMBL" id="JAAGWE010000035">
    <property type="protein sequence ID" value="NEM08173.1"/>
    <property type="molecule type" value="Genomic_DNA"/>
</dbReference>
<evidence type="ECO:0000256" key="1">
    <source>
        <dbReference type="ARBA" id="ARBA00023239"/>
    </source>
</evidence>
<dbReference type="InterPro" id="IPR046348">
    <property type="entry name" value="SIS_dom_sf"/>
</dbReference>